<dbReference type="RefSeq" id="WP_044351890.1">
    <property type="nucleotide sequence ID" value="NZ_AZAC01000056.1"/>
</dbReference>
<proteinExistence type="predicted"/>
<dbReference type="AlphaFoldDB" id="A0A0D2G9L9"/>
<keyword evidence="5 6" id="KW-0472">Membrane</keyword>
<accession>A0A0D2G9L9</accession>
<name>A0A0D2G9L9_9BACT</name>
<feature type="transmembrane region" description="Helical" evidence="6">
    <location>
        <begin position="55"/>
        <end position="76"/>
    </location>
</feature>
<keyword evidence="2" id="KW-1003">Cell membrane</keyword>
<organism evidence="7 8">
    <name type="scientific">Dethiosulfatarculus sandiegensis</name>
    <dbReference type="NCBI Taxonomy" id="1429043"/>
    <lineage>
        <taxon>Bacteria</taxon>
        <taxon>Pseudomonadati</taxon>
        <taxon>Thermodesulfobacteriota</taxon>
        <taxon>Desulfarculia</taxon>
        <taxon>Desulfarculales</taxon>
        <taxon>Desulfarculaceae</taxon>
        <taxon>Dethiosulfatarculus</taxon>
    </lineage>
</organism>
<dbReference type="Proteomes" id="UP000032233">
    <property type="component" value="Unassembled WGS sequence"/>
</dbReference>
<dbReference type="CDD" id="cd16914">
    <property type="entry name" value="EcfT"/>
    <property type="match status" value="1"/>
</dbReference>
<evidence type="ECO:0000256" key="3">
    <source>
        <dbReference type="ARBA" id="ARBA00022692"/>
    </source>
</evidence>
<dbReference type="GO" id="GO:0005886">
    <property type="term" value="C:plasma membrane"/>
    <property type="evidence" value="ECO:0007669"/>
    <property type="project" value="UniProtKB-ARBA"/>
</dbReference>
<dbReference type="InterPro" id="IPR051611">
    <property type="entry name" value="ECF_transporter_component"/>
</dbReference>
<comment type="caution">
    <text evidence="7">The sequence shown here is derived from an EMBL/GenBank/DDBJ whole genome shotgun (WGS) entry which is preliminary data.</text>
</comment>
<dbReference type="STRING" id="1429043.X474_23780"/>
<dbReference type="InParanoid" id="A0A0D2G9L9"/>
<comment type="subcellular location">
    <subcellularLocation>
        <location evidence="1">Membrane</location>
        <topology evidence="1">Multi-pass membrane protein</topology>
    </subcellularLocation>
</comment>
<evidence type="ECO:0000256" key="6">
    <source>
        <dbReference type="SAM" id="Phobius"/>
    </source>
</evidence>
<gene>
    <name evidence="7" type="ORF">X474_23780</name>
</gene>
<feature type="transmembrane region" description="Helical" evidence="6">
    <location>
        <begin position="82"/>
        <end position="104"/>
    </location>
</feature>
<dbReference type="Pfam" id="PF02361">
    <property type="entry name" value="CbiQ"/>
    <property type="match status" value="1"/>
</dbReference>
<evidence type="ECO:0000256" key="5">
    <source>
        <dbReference type="ARBA" id="ARBA00023136"/>
    </source>
</evidence>
<keyword evidence="4 6" id="KW-1133">Transmembrane helix</keyword>
<sequence>MLRQFLLSEMDETVKVWLGISAGATAVFLIDPGLQTVVLLVCLVLCLLGGAGKFVLWFCLLMAGLGLLGLGVLRLVPAWSSWVWSFAQFIIKFSPMLAMAFFLGSSLNTSRLLRSLESLKAPKSLVIPLGVCLRFIPSVAAECRQVFYGMRMRGIGINPQNLLRRPFECLGYVMAPLLVRSLTVGDELARAAVARAIEKPGVKASYLRVGLRPLDGVITAVWTLGLVGLIVWDLKIYGQGLGGA</sequence>
<evidence type="ECO:0008006" key="9">
    <source>
        <dbReference type="Google" id="ProtNLM"/>
    </source>
</evidence>
<dbReference type="OrthoDB" id="5868344at2"/>
<evidence type="ECO:0000313" key="7">
    <source>
        <dbReference type="EMBL" id="KIX11522.1"/>
    </source>
</evidence>
<dbReference type="PANTHER" id="PTHR34857:SF2">
    <property type="entry name" value="SLL0384 PROTEIN"/>
    <property type="match status" value="1"/>
</dbReference>
<feature type="transmembrane region" description="Helical" evidence="6">
    <location>
        <begin position="213"/>
        <end position="232"/>
    </location>
</feature>
<evidence type="ECO:0000256" key="1">
    <source>
        <dbReference type="ARBA" id="ARBA00004141"/>
    </source>
</evidence>
<dbReference type="PANTHER" id="PTHR34857">
    <property type="entry name" value="SLL0384 PROTEIN"/>
    <property type="match status" value="1"/>
</dbReference>
<evidence type="ECO:0000313" key="8">
    <source>
        <dbReference type="Proteomes" id="UP000032233"/>
    </source>
</evidence>
<evidence type="ECO:0000256" key="2">
    <source>
        <dbReference type="ARBA" id="ARBA00022475"/>
    </source>
</evidence>
<keyword evidence="3 6" id="KW-0812">Transmembrane</keyword>
<protein>
    <recommendedName>
        <fullName evidence="9">Cobalt transporter</fullName>
    </recommendedName>
</protein>
<feature type="transmembrane region" description="Helical" evidence="6">
    <location>
        <begin position="20"/>
        <end position="48"/>
    </location>
</feature>
<keyword evidence="8" id="KW-1185">Reference proteome</keyword>
<evidence type="ECO:0000256" key="4">
    <source>
        <dbReference type="ARBA" id="ARBA00022989"/>
    </source>
</evidence>
<dbReference type="EMBL" id="AZAC01000056">
    <property type="protein sequence ID" value="KIX11522.1"/>
    <property type="molecule type" value="Genomic_DNA"/>
</dbReference>
<dbReference type="InterPro" id="IPR003339">
    <property type="entry name" value="ABC/ECF_trnsptr_transmembrane"/>
</dbReference>
<reference evidence="7 8" key="1">
    <citation type="submission" date="2013-11" db="EMBL/GenBank/DDBJ databases">
        <title>Metagenomic analysis of a methanogenic consortium involved in long chain n-alkane degradation.</title>
        <authorList>
            <person name="Davidova I.A."/>
            <person name="Callaghan A.V."/>
            <person name="Wawrik B."/>
            <person name="Pruitt S."/>
            <person name="Marks C."/>
            <person name="Duncan K.E."/>
            <person name="Suflita J.M."/>
        </authorList>
    </citation>
    <scope>NUCLEOTIDE SEQUENCE [LARGE SCALE GENOMIC DNA]</scope>
    <source>
        <strain evidence="7 8">SPR</strain>
    </source>
</reference>